<keyword evidence="3" id="KW-0998">Cell outer membrane</keyword>
<evidence type="ECO:0000313" key="7">
    <source>
        <dbReference type="EMBL" id="VFJ55021.1"/>
    </source>
</evidence>
<dbReference type="InterPro" id="IPR006664">
    <property type="entry name" value="OMP_bac"/>
</dbReference>
<evidence type="ECO:0000256" key="1">
    <source>
        <dbReference type="ARBA" id="ARBA00004442"/>
    </source>
</evidence>
<dbReference type="InterPro" id="IPR036737">
    <property type="entry name" value="OmpA-like_sf"/>
</dbReference>
<dbReference type="InterPro" id="IPR050330">
    <property type="entry name" value="Bact_OuterMem_StrucFunc"/>
</dbReference>
<proteinExistence type="predicted"/>
<evidence type="ECO:0000256" key="3">
    <source>
        <dbReference type="ARBA" id="ARBA00023237"/>
    </source>
</evidence>
<dbReference type="CDD" id="cd07185">
    <property type="entry name" value="OmpA_C-like"/>
    <property type="match status" value="1"/>
</dbReference>
<dbReference type="PRINTS" id="PR01021">
    <property type="entry name" value="OMPADOMAIN"/>
</dbReference>
<dbReference type="AlphaFoldDB" id="A0A450SMQ5"/>
<organism evidence="7">
    <name type="scientific">Candidatus Kentrum sp. DK</name>
    <dbReference type="NCBI Taxonomy" id="2126562"/>
    <lineage>
        <taxon>Bacteria</taxon>
        <taxon>Pseudomonadati</taxon>
        <taxon>Pseudomonadota</taxon>
        <taxon>Gammaproteobacteria</taxon>
        <taxon>Candidatus Kentrum</taxon>
    </lineage>
</organism>
<dbReference type="SUPFAM" id="SSF103088">
    <property type="entry name" value="OmpA-like"/>
    <property type="match status" value="1"/>
</dbReference>
<evidence type="ECO:0000259" key="5">
    <source>
        <dbReference type="PROSITE" id="PS50234"/>
    </source>
</evidence>
<dbReference type="InterPro" id="IPR002035">
    <property type="entry name" value="VWF_A"/>
</dbReference>
<dbReference type="EMBL" id="CAADEX010000050">
    <property type="protein sequence ID" value="VFJ55021.1"/>
    <property type="molecule type" value="Genomic_DNA"/>
</dbReference>
<protein>
    <submittedName>
        <fullName evidence="7">von Willebrand factor type A domain-containing protein</fullName>
    </submittedName>
</protein>
<keyword evidence="2 4" id="KW-0472">Membrane</keyword>
<dbReference type="Gene3D" id="3.40.50.410">
    <property type="entry name" value="von Willebrand factor, type A domain"/>
    <property type="match status" value="1"/>
</dbReference>
<dbReference type="PROSITE" id="PS50234">
    <property type="entry name" value="VWFA"/>
    <property type="match status" value="1"/>
</dbReference>
<dbReference type="GO" id="GO:0009279">
    <property type="term" value="C:cell outer membrane"/>
    <property type="evidence" value="ECO:0007669"/>
    <property type="project" value="UniProtKB-SubCell"/>
</dbReference>
<feature type="domain" description="OmpA-like" evidence="6">
    <location>
        <begin position="253"/>
        <end position="367"/>
    </location>
</feature>
<evidence type="ECO:0000259" key="6">
    <source>
        <dbReference type="PROSITE" id="PS51123"/>
    </source>
</evidence>
<name>A0A450SMQ5_9GAMM</name>
<comment type="subcellular location">
    <subcellularLocation>
        <location evidence="1">Cell outer membrane</location>
    </subcellularLocation>
</comment>
<dbReference type="Gene3D" id="3.30.1330.60">
    <property type="entry name" value="OmpA-like domain"/>
    <property type="match status" value="1"/>
</dbReference>
<dbReference type="PANTHER" id="PTHR30329">
    <property type="entry name" value="STATOR ELEMENT OF FLAGELLAR MOTOR COMPLEX"/>
    <property type="match status" value="1"/>
</dbReference>
<feature type="domain" description="VWFA" evidence="5">
    <location>
        <begin position="42"/>
        <end position="219"/>
    </location>
</feature>
<sequence>MGGCFSFMLAGCTMMYDIPEPDEVVKQSPISSSGSIEHKEPHLLIIFDSSESMKEEDDLGDIKLDAAKKTIRQIADKFPAGSTHVSLVEYQGCDTPPGLMLPISNIDTSKVKEQVERIEARGDSPIARSLLFAAQELIRQAGGGTIILVSDGTDSCGGDPCRIARRIRQNDNVNLRIHTIGYGAEGAARDELDCVAKSGGGIHFDAKDSLLLARFLHRVIQSEVTRGYDEDFDGVLNEQDKCADTPMDFSVDGSGCGVNYTFQIHFDTGSDKIRAEFGDNVRTFAEYLLQNGYSAELGGHTDSTGAERHNEQLSKQRAESVMRALISNGVPASRLTAIGYGSTRSIGSNDTLSGRYENRRVEAWIIK</sequence>
<dbReference type="GO" id="GO:0005509">
    <property type="term" value="F:calcium ion binding"/>
    <property type="evidence" value="ECO:0007669"/>
    <property type="project" value="InterPro"/>
</dbReference>
<dbReference type="PANTHER" id="PTHR30329:SF21">
    <property type="entry name" value="LIPOPROTEIN YIAD-RELATED"/>
    <property type="match status" value="1"/>
</dbReference>
<evidence type="ECO:0000256" key="4">
    <source>
        <dbReference type="PROSITE-ProRule" id="PRU00473"/>
    </source>
</evidence>
<dbReference type="PROSITE" id="PS51123">
    <property type="entry name" value="OMPA_2"/>
    <property type="match status" value="1"/>
</dbReference>
<dbReference type="SUPFAM" id="SSF103647">
    <property type="entry name" value="TSP type-3 repeat"/>
    <property type="match status" value="1"/>
</dbReference>
<reference evidence="7" key="1">
    <citation type="submission" date="2019-02" db="EMBL/GenBank/DDBJ databases">
        <authorList>
            <person name="Gruber-Vodicka R. H."/>
            <person name="Seah K. B. B."/>
        </authorList>
    </citation>
    <scope>NUCLEOTIDE SEQUENCE</scope>
    <source>
        <strain evidence="7">BECK_DK47</strain>
    </source>
</reference>
<dbReference type="SUPFAM" id="SSF53300">
    <property type="entry name" value="vWA-like"/>
    <property type="match status" value="1"/>
</dbReference>
<dbReference type="InterPro" id="IPR036465">
    <property type="entry name" value="vWFA_dom_sf"/>
</dbReference>
<accession>A0A450SMQ5</accession>
<dbReference type="Pfam" id="PF00092">
    <property type="entry name" value="VWA"/>
    <property type="match status" value="1"/>
</dbReference>
<evidence type="ECO:0000256" key="2">
    <source>
        <dbReference type="ARBA" id="ARBA00023136"/>
    </source>
</evidence>
<dbReference type="Pfam" id="PF00691">
    <property type="entry name" value="OmpA"/>
    <property type="match status" value="1"/>
</dbReference>
<dbReference type="SMART" id="SM00327">
    <property type="entry name" value="VWA"/>
    <property type="match status" value="1"/>
</dbReference>
<dbReference type="InterPro" id="IPR006665">
    <property type="entry name" value="OmpA-like"/>
</dbReference>
<gene>
    <name evidence="7" type="ORF">BECKDK2373B_GA0170837_10501</name>
</gene>
<dbReference type="InterPro" id="IPR028974">
    <property type="entry name" value="TSP_type-3_rpt"/>
</dbReference>